<dbReference type="SUPFAM" id="SSF46689">
    <property type="entry name" value="Homeodomain-like"/>
    <property type="match status" value="2"/>
</dbReference>
<dbReference type="InterPro" id="IPR037923">
    <property type="entry name" value="HTH-like"/>
</dbReference>
<evidence type="ECO:0000259" key="5">
    <source>
        <dbReference type="PROSITE" id="PS01124"/>
    </source>
</evidence>
<dbReference type="RefSeq" id="WP_258827538.1">
    <property type="nucleotide sequence ID" value="NZ_JANUHA010000005.1"/>
</dbReference>
<dbReference type="InterPro" id="IPR003313">
    <property type="entry name" value="AraC-bd"/>
</dbReference>
<evidence type="ECO:0000256" key="3">
    <source>
        <dbReference type="ARBA" id="ARBA00023159"/>
    </source>
</evidence>
<dbReference type="PROSITE" id="PS01124">
    <property type="entry name" value="HTH_ARAC_FAMILY_2"/>
    <property type="match status" value="1"/>
</dbReference>
<keyword evidence="1" id="KW-0805">Transcription regulation</keyword>
<gene>
    <name evidence="6" type="ORF">NX780_09050</name>
</gene>
<dbReference type="Pfam" id="PF12833">
    <property type="entry name" value="HTH_18"/>
    <property type="match status" value="1"/>
</dbReference>
<dbReference type="EMBL" id="JANUHA010000005">
    <property type="protein sequence ID" value="MCS0596498.1"/>
    <property type="molecule type" value="Genomic_DNA"/>
</dbReference>
<evidence type="ECO:0000256" key="2">
    <source>
        <dbReference type="ARBA" id="ARBA00023125"/>
    </source>
</evidence>
<evidence type="ECO:0000256" key="4">
    <source>
        <dbReference type="ARBA" id="ARBA00023163"/>
    </source>
</evidence>
<dbReference type="PROSITE" id="PS00041">
    <property type="entry name" value="HTH_ARAC_FAMILY_1"/>
    <property type="match status" value="1"/>
</dbReference>
<reference evidence="6 7" key="1">
    <citation type="submission" date="2022-08" db="EMBL/GenBank/DDBJ databases">
        <title>Reclassification of Massilia species as members of the genera Telluria, Duganella, Pseudoduganella, Mokoshia gen. nov. and Zemynaea gen. nov. using orthogonal and non-orthogonal genome-based approaches.</title>
        <authorList>
            <person name="Bowman J.P."/>
        </authorList>
    </citation>
    <scope>NUCLEOTIDE SEQUENCE [LARGE SCALE GENOMIC DNA]</scope>
    <source>
        <strain evidence="6 7">JCM 31661</strain>
    </source>
</reference>
<organism evidence="6 7">
    <name type="scientific">Massilia agri</name>
    <dbReference type="NCBI Taxonomy" id="1886785"/>
    <lineage>
        <taxon>Bacteria</taxon>
        <taxon>Pseudomonadati</taxon>
        <taxon>Pseudomonadota</taxon>
        <taxon>Betaproteobacteria</taxon>
        <taxon>Burkholderiales</taxon>
        <taxon>Oxalobacteraceae</taxon>
        <taxon>Telluria group</taxon>
        <taxon>Massilia</taxon>
    </lineage>
</organism>
<evidence type="ECO:0000313" key="7">
    <source>
        <dbReference type="Proteomes" id="UP001206572"/>
    </source>
</evidence>
<evidence type="ECO:0000256" key="1">
    <source>
        <dbReference type="ARBA" id="ARBA00023015"/>
    </source>
</evidence>
<evidence type="ECO:0000313" key="6">
    <source>
        <dbReference type="EMBL" id="MCS0596498.1"/>
    </source>
</evidence>
<dbReference type="InterPro" id="IPR009057">
    <property type="entry name" value="Homeodomain-like_sf"/>
</dbReference>
<keyword evidence="7" id="KW-1185">Reference proteome</keyword>
<dbReference type="SUPFAM" id="SSF51215">
    <property type="entry name" value="Regulatory protein AraC"/>
    <property type="match status" value="1"/>
</dbReference>
<dbReference type="PRINTS" id="PR00032">
    <property type="entry name" value="HTHARAC"/>
</dbReference>
<dbReference type="SMART" id="SM00342">
    <property type="entry name" value="HTH_ARAC"/>
    <property type="match status" value="1"/>
</dbReference>
<dbReference type="Proteomes" id="UP001206572">
    <property type="component" value="Unassembled WGS sequence"/>
</dbReference>
<proteinExistence type="predicted"/>
<feature type="domain" description="HTH araC/xylS-type" evidence="5">
    <location>
        <begin position="168"/>
        <end position="265"/>
    </location>
</feature>
<dbReference type="Gene3D" id="1.10.10.60">
    <property type="entry name" value="Homeodomain-like"/>
    <property type="match status" value="2"/>
</dbReference>
<keyword evidence="4" id="KW-0804">Transcription</keyword>
<dbReference type="InterPro" id="IPR018062">
    <property type="entry name" value="HTH_AraC-typ_CS"/>
</dbReference>
<name>A0ABT2AJT7_9BURK</name>
<accession>A0ABT2AJT7</accession>
<dbReference type="InterPro" id="IPR020449">
    <property type="entry name" value="Tscrpt_reg_AraC-type_HTH"/>
</dbReference>
<dbReference type="PANTHER" id="PTHR46796">
    <property type="entry name" value="HTH-TYPE TRANSCRIPTIONAL ACTIVATOR RHAS-RELATED"/>
    <property type="match status" value="1"/>
</dbReference>
<protein>
    <submittedName>
        <fullName evidence="6">AraC family transcriptional regulator</fullName>
    </submittedName>
</protein>
<comment type="caution">
    <text evidence="6">The sequence shown here is derived from an EMBL/GenBank/DDBJ whole genome shotgun (WGS) entry which is preliminary data.</text>
</comment>
<dbReference type="PANTHER" id="PTHR46796:SF2">
    <property type="entry name" value="TRANSCRIPTIONAL REGULATORY PROTEIN"/>
    <property type="match status" value="1"/>
</dbReference>
<dbReference type="Pfam" id="PF02311">
    <property type="entry name" value="AraC_binding"/>
    <property type="match status" value="1"/>
</dbReference>
<keyword evidence="3" id="KW-0010">Activator</keyword>
<sequence length="271" mass="29072">MPSFWRDEALPFLELRSVSRGQGVCYARHAHETFSIGAITQGSTRYLNGRASQLVGPGTVALMNPGDMHACNPTDAQAWSYSMLHVDAAWLAAIQDELGYSVDGSFRPFAETATTALFSGLQALQAVLVDEGAGQLEKQGAAIGFFSGMLAALAPGQVTAPAADPRLARAAEFINDNFSLDLSLAEISAAAGLSPAHFIRSFKRRFGMTPHAYLVNRRIQVGRSQLRRGLPIAEVASNAGFADQAHFQRAFKRHVAATPGQYRRALAPAGR</sequence>
<keyword evidence="2" id="KW-0238">DNA-binding</keyword>
<dbReference type="InterPro" id="IPR018060">
    <property type="entry name" value="HTH_AraC"/>
</dbReference>
<dbReference type="InterPro" id="IPR050204">
    <property type="entry name" value="AraC_XylS_family_regulators"/>
</dbReference>